<dbReference type="AlphaFoldDB" id="A0A5D3E2E9"/>
<dbReference type="EMBL" id="SSTD01000775">
    <property type="protein sequence ID" value="TYK30072.1"/>
    <property type="molecule type" value="Genomic_DNA"/>
</dbReference>
<gene>
    <name evidence="1" type="ORF">E5676_scaffold216G00450</name>
</gene>
<sequence>MLETLKKTIEFFEWSSGQKINWGKSALGGLPLGGYSKQAVFWKPVIDKIQGKLEKMGLGLGGIENRNLALLAKWGWIFFNEEKSLWVQIMKSIHGESQFNWDTKGSNACSLSSPWISISKSWNKVDSLPLFKIGSGMRKAFWYDPWADLIPRRTLFQGCVDSL</sequence>
<evidence type="ECO:0000313" key="1">
    <source>
        <dbReference type="EMBL" id="TYK30072.1"/>
    </source>
</evidence>
<proteinExistence type="predicted"/>
<organism evidence="1 2">
    <name type="scientific">Cucumis melo var. makuwa</name>
    <name type="common">Oriental melon</name>
    <dbReference type="NCBI Taxonomy" id="1194695"/>
    <lineage>
        <taxon>Eukaryota</taxon>
        <taxon>Viridiplantae</taxon>
        <taxon>Streptophyta</taxon>
        <taxon>Embryophyta</taxon>
        <taxon>Tracheophyta</taxon>
        <taxon>Spermatophyta</taxon>
        <taxon>Magnoliopsida</taxon>
        <taxon>eudicotyledons</taxon>
        <taxon>Gunneridae</taxon>
        <taxon>Pentapetalae</taxon>
        <taxon>rosids</taxon>
        <taxon>fabids</taxon>
        <taxon>Cucurbitales</taxon>
        <taxon>Cucurbitaceae</taxon>
        <taxon>Benincaseae</taxon>
        <taxon>Cucumis</taxon>
    </lineage>
</organism>
<accession>A0A5D3E2E9</accession>
<dbReference type="Proteomes" id="UP000321947">
    <property type="component" value="Unassembled WGS sequence"/>
</dbReference>
<evidence type="ECO:0000313" key="2">
    <source>
        <dbReference type="Proteomes" id="UP000321947"/>
    </source>
</evidence>
<name>A0A5D3E2E9_CUCMM</name>
<reference evidence="1 2" key="1">
    <citation type="submission" date="2019-08" db="EMBL/GenBank/DDBJ databases">
        <title>Draft genome sequences of two oriental melons (Cucumis melo L. var makuwa).</title>
        <authorList>
            <person name="Kwon S.-Y."/>
        </authorList>
    </citation>
    <scope>NUCLEOTIDE SEQUENCE [LARGE SCALE GENOMIC DNA]</scope>
    <source>
        <strain evidence="2">cv. Chang Bougi</strain>
        <tissue evidence="1">Leaf</tissue>
    </source>
</reference>
<comment type="caution">
    <text evidence="1">The sequence shown here is derived from an EMBL/GenBank/DDBJ whole genome shotgun (WGS) entry which is preliminary data.</text>
</comment>
<protein>
    <submittedName>
        <fullName evidence="1">Uncharacterized protein</fullName>
    </submittedName>
</protein>